<name>K7Z245_BDEBC</name>
<feature type="region of interest" description="Disordered" evidence="1">
    <location>
        <begin position="636"/>
        <end position="682"/>
    </location>
</feature>
<evidence type="ECO:0008006" key="5">
    <source>
        <dbReference type="Google" id="ProtNLM"/>
    </source>
</evidence>
<organism evidence="3 4">
    <name type="scientific">Bdellovibrio bacteriovorus str. Tiberius</name>
    <dbReference type="NCBI Taxonomy" id="1069642"/>
    <lineage>
        <taxon>Bacteria</taxon>
        <taxon>Pseudomonadati</taxon>
        <taxon>Bdellovibrionota</taxon>
        <taxon>Bdellovibrionia</taxon>
        <taxon>Bdellovibrionales</taxon>
        <taxon>Pseudobdellovibrionaceae</taxon>
        <taxon>Bdellovibrio</taxon>
    </lineage>
</organism>
<dbReference type="EMBL" id="CP002930">
    <property type="protein sequence ID" value="AFY03175.1"/>
    <property type="molecule type" value="Genomic_DNA"/>
</dbReference>
<evidence type="ECO:0000256" key="1">
    <source>
        <dbReference type="SAM" id="MobiDB-lite"/>
    </source>
</evidence>
<dbReference type="KEGG" id="bbat:Bdt_3500"/>
<keyword evidence="2" id="KW-0732">Signal</keyword>
<accession>K7Z245</accession>
<dbReference type="RefSeq" id="WP_015092583.1">
    <property type="nucleotide sequence ID" value="NC_019567.1"/>
</dbReference>
<dbReference type="HOGENOM" id="CLU_008448_0_0_7"/>
<dbReference type="OrthoDB" id="102964at2"/>
<evidence type="ECO:0000256" key="2">
    <source>
        <dbReference type="SAM" id="SignalP"/>
    </source>
</evidence>
<sequence>MKSWTAALLVLALSPLALAQTKPTKTRVWPQELKITGNQTVELYQPQVESLAQNDIKARAAFKLTRDGKDYYGSCKIEAKAEINKESDLVELSRIRIKNLQAPTANITNNDLQTEIEKQLDGKTVSFSYRALVDNLSLAAGSHIKQPDLHNAPPDFVFASEPSILIMISGEPQWTDSSGAKEVKRILNSSALFLHQKDSKDFYLWALGKWFQSADLKGPWQVSKSGPTSKFVMIKDKLVKDKKIDPLEGKGPDGKPLYQPGVTPKIIVATKPTELLQSTGEPKYSAVEGTALLYMSNSPNSIFIDSKDQNYYTLVSGRWFRSASLQGTWSYVSGKQLPKDFAKIPVKSPVAEVLVSVPGTPQAKEAVVVSQIPQTAQVKRDLKPKDISCDGKVKWQSIPGTNLKFAQNCNSPLIEVTAESFYLVQDGVWFTATSAKGPWQVALAVPEEIYKIPASSPLYYVTYVHVYGSTSDMVTVGYTPGYHGTFVSADGTIVYGTGYNYDSYTSGNQWYPAPSTYGFGVGYGWGYEAGFFMGFSMGSLMYPWGWGYCCYGPTFVNININNTYTNWGRHTVISGPAGHGITTNTIGQTKFIRGNDSSNIYATHDGQVYRRTDSGWQKNIGPGSWENVDRKNTADLDHMHGSRDINRDVARPPTGRDFSGRPQLQGGGGFRAGGFHGGGFRR</sequence>
<gene>
    <name evidence="3" type="ORF">Bdt_3500</name>
</gene>
<feature type="signal peptide" evidence="2">
    <location>
        <begin position="1"/>
        <end position="19"/>
    </location>
</feature>
<dbReference type="PATRIC" id="fig|1069642.3.peg.3465"/>
<dbReference type="STRING" id="1069642.Bdt_3500"/>
<feature type="chain" id="PRO_5003914016" description="Carbohydrate-binding family V/XII" evidence="2">
    <location>
        <begin position="20"/>
        <end position="682"/>
    </location>
</feature>
<dbReference type="Proteomes" id="UP000010074">
    <property type="component" value="Chromosome"/>
</dbReference>
<feature type="compositionally biased region" description="Basic and acidic residues" evidence="1">
    <location>
        <begin position="636"/>
        <end position="650"/>
    </location>
</feature>
<evidence type="ECO:0000313" key="3">
    <source>
        <dbReference type="EMBL" id="AFY03175.1"/>
    </source>
</evidence>
<dbReference type="AlphaFoldDB" id="K7Z245"/>
<reference evidence="3 4" key="1">
    <citation type="journal article" date="2012" name="BMC Genomics">
        <title>Genome analysis of a simultaneously predatory and prey-independent, novel Bdellovibrio bacteriovorus from the River Tiber, supports in silico predictions of both ancient and recent lateral gene transfer from diverse bacteria.</title>
        <authorList>
            <person name="Hobley L."/>
            <person name="Lerner T.R."/>
            <person name="Williams L.E."/>
            <person name="Lambert C."/>
            <person name="Till R."/>
            <person name="Milner D.S."/>
            <person name="Basford S.M."/>
            <person name="Capeness M.J."/>
            <person name="Fenton A.K."/>
            <person name="Atterbury R.J."/>
            <person name="Harris M.A."/>
            <person name="Sockett R.E."/>
        </authorList>
    </citation>
    <scope>NUCLEOTIDE SEQUENCE [LARGE SCALE GENOMIC DNA]</scope>
    <source>
        <strain evidence="3 4">Tiberius</strain>
    </source>
</reference>
<proteinExistence type="predicted"/>
<feature type="compositionally biased region" description="Gly residues" evidence="1">
    <location>
        <begin position="665"/>
        <end position="682"/>
    </location>
</feature>
<protein>
    <recommendedName>
        <fullName evidence="5">Carbohydrate-binding family V/XII</fullName>
    </recommendedName>
</protein>
<evidence type="ECO:0000313" key="4">
    <source>
        <dbReference type="Proteomes" id="UP000010074"/>
    </source>
</evidence>